<dbReference type="PANTHER" id="PTHR35134:SF2">
    <property type="entry name" value="NUCLEOTIDASE YQFW-RELATED"/>
    <property type="match status" value="1"/>
</dbReference>
<evidence type="ECO:0000256" key="2">
    <source>
        <dbReference type="PIRSR" id="PIRSR610708-1"/>
    </source>
</evidence>
<evidence type="ECO:0000313" key="4">
    <source>
        <dbReference type="Proteomes" id="UP000192569"/>
    </source>
</evidence>
<gene>
    <name evidence="3" type="ORF">SAMN00808754_1327</name>
</gene>
<organism evidence="3 4">
    <name type="scientific">Thermanaeromonas toyohensis ToBE</name>
    <dbReference type="NCBI Taxonomy" id="698762"/>
    <lineage>
        <taxon>Bacteria</taxon>
        <taxon>Bacillati</taxon>
        <taxon>Bacillota</taxon>
        <taxon>Clostridia</taxon>
        <taxon>Neomoorellales</taxon>
        <taxon>Neomoorellaceae</taxon>
        <taxon>Thermanaeromonas</taxon>
    </lineage>
</organism>
<dbReference type="InterPro" id="IPR036412">
    <property type="entry name" value="HAD-like_sf"/>
</dbReference>
<evidence type="ECO:0000256" key="1">
    <source>
        <dbReference type="ARBA" id="ARBA00009589"/>
    </source>
</evidence>
<dbReference type="RefSeq" id="WP_084664962.1">
    <property type="nucleotide sequence ID" value="NZ_LT838272.1"/>
</dbReference>
<accession>A0A1W1VR38</accession>
<keyword evidence="4" id="KW-1185">Reference proteome</keyword>
<dbReference type="Proteomes" id="UP000192569">
    <property type="component" value="Chromosome I"/>
</dbReference>
<feature type="active site" description="Proton donor" evidence="2">
    <location>
        <position position="19"/>
    </location>
</feature>
<dbReference type="Pfam" id="PF06941">
    <property type="entry name" value="NT5C"/>
    <property type="match status" value="1"/>
</dbReference>
<dbReference type="InterPro" id="IPR023214">
    <property type="entry name" value="HAD_sf"/>
</dbReference>
<dbReference type="InterPro" id="IPR010708">
    <property type="entry name" value="5'(3')-deoxyribonucleotidase"/>
</dbReference>
<protein>
    <submittedName>
        <fullName evidence="3">5'(3')-deoxyribonucleotidase</fullName>
    </submittedName>
</protein>
<dbReference type="EMBL" id="LT838272">
    <property type="protein sequence ID" value="SMB95819.1"/>
    <property type="molecule type" value="Genomic_DNA"/>
</dbReference>
<comment type="similarity">
    <text evidence="1">Belongs to the 5'(3')-deoxyribonucleotidase family.</text>
</comment>
<dbReference type="GO" id="GO:0009264">
    <property type="term" value="P:deoxyribonucleotide catabolic process"/>
    <property type="evidence" value="ECO:0007669"/>
    <property type="project" value="InterPro"/>
</dbReference>
<feature type="active site" description="Nucleophile" evidence="2">
    <location>
        <position position="17"/>
    </location>
</feature>
<dbReference type="SUPFAM" id="SSF56784">
    <property type="entry name" value="HAD-like"/>
    <property type="match status" value="1"/>
</dbReference>
<evidence type="ECO:0000313" key="3">
    <source>
        <dbReference type="EMBL" id="SMB95819.1"/>
    </source>
</evidence>
<sequence>MLKRNIQKGYKMRVGVDIDNTVANLNEELVKRYNVSLEVYPSPDLPGGFFSTEEGLELLAQAKPLPGAAEVLRALSRAGHEVLYITSRPVLAINFTREWLKAWGFPRGGIVFVPRGFKKVFAACYGSDIFFEDDPGEALGLQEVGTWVYMLEWPYNSNVEGVRIQRFSSWEEIEESLDCFSQYRMVL</sequence>
<reference evidence="3 4" key="1">
    <citation type="submission" date="2017-04" db="EMBL/GenBank/DDBJ databases">
        <authorList>
            <person name="Afonso C.L."/>
            <person name="Miller P.J."/>
            <person name="Scott M.A."/>
            <person name="Spackman E."/>
            <person name="Goraichik I."/>
            <person name="Dimitrov K.M."/>
            <person name="Suarez D.L."/>
            <person name="Swayne D.E."/>
        </authorList>
    </citation>
    <scope>NUCLEOTIDE SEQUENCE [LARGE SCALE GENOMIC DNA]</scope>
    <source>
        <strain evidence="3 4">ToBE</strain>
    </source>
</reference>
<dbReference type="GO" id="GO:0008253">
    <property type="term" value="F:5'-nucleotidase activity"/>
    <property type="evidence" value="ECO:0007669"/>
    <property type="project" value="InterPro"/>
</dbReference>
<dbReference type="PANTHER" id="PTHR35134">
    <property type="entry name" value="NUCLEOTIDASE YQFW-RELATED"/>
    <property type="match status" value="1"/>
</dbReference>
<dbReference type="OrthoDB" id="573782at2"/>
<proteinExistence type="inferred from homology"/>
<dbReference type="STRING" id="698762.SAMN00808754_1327"/>
<name>A0A1W1VR38_9FIRM</name>
<dbReference type="AlphaFoldDB" id="A0A1W1VR38"/>
<dbReference type="Gene3D" id="3.40.50.1000">
    <property type="entry name" value="HAD superfamily/HAD-like"/>
    <property type="match status" value="1"/>
</dbReference>
<dbReference type="InterPro" id="IPR052419">
    <property type="entry name" value="5_3-deoxyribonucleotidase-like"/>
</dbReference>